<gene>
    <name evidence="1" type="ORF">T07_4769</name>
</gene>
<dbReference type="Proteomes" id="UP000054630">
    <property type="component" value="Unassembled WGS sequence"/>
</dbReference>
<keyword evidence="2" id="KW-1185">Reference proteome</keyword>
<reference evidence="1 2" key="1">
    <citation type="submission" date="2015-01" db="EMBL/GenBank/DDBJ databases">
        <title>Evolution of Trichinella species and genotypes.</title>
        <authorList>
            <person name="Korhonen P.K."/>
            <person name="Edoardo P."/>
            <person name="Giuseppe L.R."/>
            <person name="Gasser R.B."/>
        </authorList>
    </citation>
    <scope>NUCLEOTIDE SEQUENCE [LARGE SCALE GENOMIC DNA]</scope>
    <source>
        <strain evidence="1">ISS37</strain>
    </source>
</reference>
<proteinExistence type="predicted"/>
<evidence type="ECO:0000313" key="1">
    <source>
        <dbReference type="EMBL" id="KRX17825.1"/>
    </source>
</evidence>
<name>A0A0V0RTN2_9BILA</name>
<protein>
    <submittedName>
        <fullName evidence="1">Uncharacterized protein</fullName>
    </submittedName>
</protein>
<comment type="caution">
    <text evidence="1">The sequence shown here is derived from an EMBL/GenBank/DDBJ whole genome shotgun (WGS) entry which is preliminary data.</text>
</comment>
<dbReference type="AlphaFoldDB" id="A0A0V0RTN2"/>
<sequence length="68" mass="7728">MLFLLKAVTTTGHHLHGDFIDKALKNTRLPVTDVFHLTMIAGEPVCRANKQALDCFQWKEQPIKLGLR</sequence>
<organism evidence="1 2">
    <name type="scientific">Trichinella nelsoni</name>
    <dbReference type="NCBI Taxonomy" id="6336"/>
    <lineage>
        <taxon>Eukaryota</taxon>
        <taxon>Metazoa</taxon>
        <taxon>Ecdysozoa</taxon>
        <taxon>Nematoda</taxon>
        <taxon>Enoplea</taxon>
        <taxon>Dorylaimia</taxon>
        <taxon>Trichinellida</taxon>
        <taxon>Trichinellidae</taxon>
        <taxon>Trichinella</taxon>
    </lineage>
</organism>
<evidence type="ECO:0000313" key="2">
    <source>
        <dbReference type="Proteomes" id="UP000054630"/>
    </source>
</evidence>
<dbReference type="EMBL" id="JYDL01000081">
    <property type="protein sequence ID" value="KRX17825.1"/>
    <property type="molecule type" value="Genomic_DNA"/>
</dbReference>
<accession>A0A0V0RTN2</accession>